<dbReference type="GO" id="GO:0019594">
    <property type="term" value="P:mannitol metabolic process"/>
    <property type="evidence" value="ECO:0007669"/>
    <property type="project" value="InterPro"/>
</dbReference>
<dbReference type="Gene3D" id="1.10.1040.10">
    <property type="entry name" value="N-(1-d-carboxylethyl)-l-norvaline Dehydrogenase, domain 2"/>
    <property type="match status" value="1"/>
</dbReference>
<dbReference type="InterPro" id="IPR000669">
    <property type="entry name" value="Mannitol_DH"/>
</dbReference>
<evidence type="ECO:0000256" key="2">
    <source>
        <dbReference type="ARBA" id="ARBA00023027"/>
    </source>
</evidence>
<dbReference type="InterPro" id="IPR008927">
    <property type="entry name" value="6-PGluconate_DH-like_C_sf"/>
</dbReference>
<keyword evidence="2" id="KW-0520">NAD</keyword>
<sequence length="489" mass="52672">MTRLTAKLLPQLPEGVRPAYDPAAQAAGILHLGLGAFHRAHQAFYTDAALARDGGDWRILAVSLRSTETVDALRAQDGLFTLVERGPHGDRAQVIGAVADALAAARDSQEVLAVFERPEIRIVTLTVTEKAYGFDRASMDIEPGHEAIAADLAAPQQPRGVIGLLVEGLRRRRAADLRPPAILCCDNLPENGPLLRAGVLGFARRVDVDLAEWIAQEVAFPASMVDRITPATTDETAKRAQALIGADDAAAVETEPFTQWVIEENFPQGRPSWEAGGAVFVADVAPFERMKLRMLNGAHSLIAYAGFLAGHAYVRDAMSDASLAVLVDRHIRAAAGTVGRLEGIDLDAYRADLLARFANPAIAHQTYQIAMDGTEKLPQRIFAPATDALTSGADLAPYAFAVAAWMCYATGRDAKGKNYDLRDPREDELRRAVLHAGNDASALVAALTALPSFFPVSLRDSPAFRHALETRLAVMLDRGMPEAIRREAA</sequence>
<dbReference type="PANTHER" id="PTHR43362">
    <property type="entry name" value="MANNITOL DEHYDROGENASE DSF1-RELATED"/>
    <property type="match status" value="1"/>
</dbReference>
<evidence type="ECO:0000313" key="6">
    <source>
        <dbReference type="Proteomes" id="UP000049455"/>
    </source>
</evidence>
<dbReference type="InterPro" id="IPR050988">
    <property type="entry name" value="Mannitol_DH/Oxidoreductase"/>
</dbReference>
<dbReference type="OrthoDB" id="271711at2"/>
<dbReference type="Pfam" id="PF08125">
    <property type="entry name" value="Mannitol_dh_C"/>
    <property type="match status" value="1"/>
</dbReference>
<evidence type="ECO:0000259" key="3">
    <source>
        <dbReference type="Pfam" id="PF01232"/>
    </source>
</evidence>
<dbReference type="PROSITE" id="PS00974">
    <property type="entry name" value="MANNITOL_DHGENASE"/>
    <property type="match status" value="1"/>
</dbReference>
<dbReference type="Gene3D" id="3.40.50.720">
    <property type="entry name" value="NAD(P)-binding Rossmann-like Domain"/>
    <property type="match status" value="1"/>
</dbReference>
<dbReference type="AlphaFoldDB" id="A0A0M7BAY8"/>
<dbReference type="InterPro" id="IPR013328">
    <property type="entry name" value="6PGD_dom2"/>
</dbReference>
<dbReference type="GO" id="GO:0016616">
    <property type="term" value="F:oxidoreductase activity, acting on the CH-OH group of donors, NAD or NADP as acceptor"/>
    <property type="evidence" value="ECO:0007669"/>
    <property type="project" value="TreeGrafter"/>
</dbReference>
<dbReference type="InterPro" id="IPR013131">
    <property type="entry name" value="Mannitol_DH_N"/>
</dbReference>
<evidence type="ECO:0000256" key="1">
    <source>
        <dbReference type="ARBA" id="ARBA00023002"/>
    </source>
</evidence>
<organism evidence="5 6">
    <name type="scientific">Jannaschia seosinensis</name>
    <dbReference type="NCBI Taxonomy" id="313367"/>
    <lineage>
        <taxon>Bacteria</taxon>
        <taxon>Pseudomonadati</taxon>
        <taxon>Pseudomonadota</taxon>
        <taxon>Alphaproteobacteria</taxon>
        <taxon>Rhodobacterales</taxon>
        <taxon>Roseobacteraceae</taxon>
        <taxon>Jannaschia</taxon>
    </lineage>
</organism>
<dbReference type="EMBL" id="CYPR01000173">
    <property type="protein sequence ID" value="CUH39900.1"/>
    <property type="molecule type" value="Genomic_DNA"/>
</dbReference>
<dbReference type="EC" id="1.1.1.-" evidence="5"/>
<dbReference type="InterPro" id="IPR023027">
    <property type="entry name" value="Mannitol_DH_CS"/>
</dbReference>
<name>A0A0M7BAY8_9RHOB</name>
<accession>A0A0M7BAY8</accession>
<feature type="domain" description="Mannitol dehydrogenase N-terminal" evidence="3">
    <location>
        <begin position="28"/>
        <end position="274"/>
    </location>
</feature>
<dbReference type="SUPFAM" id="SSF51735">
    <property type="entry name" value="NAD(P)-binding Rossmann-fold domains"/>
    <property type="match status" value="1"/>
</dbReference>
<dbReference type="PRINTS" id="PR00084">
    <property type="entry name" value="MTLDHDRGNASE"/>
</dbReference>
<dbReference type="RefSeq" id="WP_055664033.1">
    <property type="nucleotide sequence ID" value="NZ_CYPR01000173.1"/>
</dbReference>
<reference evidence="5 6" key="1">
    <citation type="submission" date="2015-09" db="EMBL/GenBank/DDBJ databases">
        <authorList>
            <person name="Jackson K.R."/>
            <person name="Lunt B.L."/>
            <person name="Fisher J.N.B."/>
            <person name="Gardner A.V."/>
            <person name="Bailey M.E."/>
            <person name="Deus L.M."/>
            <person name="Earl A.S."/>
            <person name="Gibby P.D."/>
            <person name="Hartmann K.A."/>
            <person name="Liu J.E."/>
            <person name="Manci A.M."/>
            <person name="Nielsen D.A."/>
            <person name="Solomon M.B."/>
            <person name="Breakwell D.P."/>
            <person name="Burnett S.H."/>
            <person name="Grose J.H."/>
        </authorList>
    </citation>
    <scope>NUCLEOTIDE SEQUENCE [LARGE SCALE GENOMIC DNA]</scope>
    <source>
        <strain evidence="5 6">CECT 7799</strain>
    </source>
</reference>
<keyword evidence="6" id="KW-1185">Reference proteome</keyword>
<dbReference type="Pfam" id="PF01232">
    <property type="entry name" value="Mannitol_dh"/>
    <property type="match status" value="1"/>
</dbReference>
<dbReference type="PANTHER" id="PTHR43362:SF1">
    <property type="entry name" value="MANNITOL DEHYDROGENASE 2-RELATED"/>
    <property type="match status" value="1"/>
</dbReference>
<feature type="domain" description="Mannitol dehydrogenase C-terminal" evidence="4">
    <location>
        <begin position="283"/>
        <end position="472"/>
    </location>
</feature>
<proteinExistence type="predicted"/>
<dbReference type="STRING" id="313367.JSE7799_02628"/>
<protein>
    <submittedName>
        <fullName evidence="5">Polyol:NADP oxidoreductase</fullName>
        <ecNumber evidence="5">1.1.1.-</ecNumber>
    </submittedName>
</protein>
<evidence type="ECO:0000259" key="4">
    <source>
        <dbReference type="Pfam" id="PF08125"/>
    </source>
</evidence>
<keyword evidence="1 5" id="KW-0560">Oxidoreductase</keyword>
<dbReference type="Proteomes" id="UP000049455">
    <property type="component" value="Unassembled WGS sequence"/>
</dbReference>
<dbReference type="SUPFAM" id="SSF48179">
    <property type="entry name" value="6-phosphogluconate dehydrogenase C-terminal domain-like"/>
    <property type="match status" value="1"/>
</dbReference>
<dbReference type="InterPro" id="IPR013118">
    <property type="entry name" value="Mannitol_DH_C"/>
</dbReference>
<gene>
    <name evidence="5" type="primary">por</name>
    <name evidence="5" type="ORF">JSE7799_02628</name>
</gene>
<evidence type="ECO:0000313" key="5">
    <source>
        <dbReference type="EMBL" id="CUH39900.1"/>
    </source>
</evidence>
<dbReference type="InterPro" id="IPR036291">
    <property type="entry name" value="NAD(P)-bd_dom_sf"/>
</dbReference>